<accession>A0A443KF11</accession>
<evidence type="ECO:0000313" key="2">
    <source>
        <dbReference type="Proteomes" id="UP000284451"/>
    </source>
</evidence>
<reference evidence="1 2" key="2">
    <citation type="submission" date="2019-01" db="EMBL/GenBank/DDBJ databases">
        <authorList>
            <person name="Li Y."/>
        </authorList>
    </citation>
    <scope>NUCLEOTIDE SEQUENCE [LARGE SCALE GENOMIC DNA]</scope>
    <source>
        <strain evidence="1 2">07D10-4-3</strain>
    </source>
</reference>
<dbReference type="RefSeq" id="WP_128182199.1">
    <property type="nucleotide sequence ID" value="NZ_SAUV01000004.1"/>
</dbReference>
<name>A0A443KF11_9RHOB</name>
<gene>
    <name evidence="1" type="ORF">D2T29_10195</name>
</gene>
<dbReference type="EMBL" id="SAUY01000011">
    <property type="protein sequence ID" value="RWR31404.1"/>
    <property type="molecule type" value="Genomic_DNA"/>
</dbReference>
<comment type="caution">
    <text evidence="1">The sequence shown here is derived from an EMBL/GenBank/DDBJ whole genome shotgun (WGS) entry which is preliminary data.</text>
</comment>
<protein>
    <submittedName>
        <fullName evidence="1">Uncharacterized protein</fullName>
    </submittedName>
</protein>
<dbReference type="Proteomes" id="UP000284451">
    <property type="component" value="Unassembled WGS sequence"/>
</dbReference>
<evidence type="ECO:0000313" key="1">
    <source>
        <dbReference type="EMBL" id="RWR31404.1"/>
    </source>
</evidence>
<dbReference type="AlphaFoldDB" id="A0A443KF11"/>
<proteinExistence type="predicted"/>
<organism evidence="1 2">
    <name type="scientific">Paenirhodobacter populi</name>
    <dbReference type="NCBI Taxonomy" id="2306993"/>
    <lineage>
        <taxon>Bacteria</taxon>
        <taxon>Pseudomonadati</taxon>
        <taxon>Pseudomonadota</taxon>
        <taxon>Alphaproteobacteria</taxon>
        <taxon>Rhodobacterales</taxon>
        <taxon>Rhodobacter group</taxon>
        <taxon>Paenirhodobacter</taxon>
    </lineage>
</organism>
<sequence length="73" mass="7844">MTPEERIAAAEQATADTQLAAVKLVTRIMDGYKTPPEARKRIARLLITLSASAPNQAEAQLARLVAAALRKDS</sequence>
<reference evidence="1 2" key="1">
    <citation type="submission" date="2019-01" db="EMBL/GenBank/DDBJ databases">
        <title>Sinorhodobacter populi sp. nov. isolated from the symptomatic bark tissue of Populus euramericana canker.</title>
        <authorList>
            <person name="Xu G."/>
        </authorList>
    </citation>
    <scope>NUCLEOTIDE SEQUENCE [LARGE SCALE GENOMIC DNA]</scope>
    <source>
        <strain evidence="1 2">07D10-4-3</strain>
    </source>
</reference>